<feature type="non-terminal residue" evidence="1">
    <location>
        <position position="1"/>
    </location>
</feature>
<dbReference type="AlphaFoldDB" id="A0A392SBD5"/>
<organism evidence="1 2">
    <name type="scientific">Trifolium medium</name>
    <dbReference type="NCBI Taxonomy" id="97028"/>
    <lineage>
        <taxon>Eukaryota</taxon>
        <taxon>Viridiplantae</taxon>
        <taxon>Streptophyta</taxon>
        <taxon>Embryophyta</taxon>
        <taxon>Tracheophyta</taxon>
        <taxon>Spermatophyta</taxon>
        <taxon>Magnoliopsida</taxon>
        <taxon>eudicotyledons</taxon>
        <taxon>Gunneridae</taxon>
        <taxon>Pentapetalae</taxon>
        <taxon>rosids</taxon>
        <taxon>fabids</taxon>
        <taxon>Fabales</taxon>
        <taxon>Fabaceae</taxon>
        <taxon>Papilionoideae</taxon>
        <taxon>50 kb inversion clade</taxon>
        <taxon>NPAAA clade</taxon>
        <taxon>Hologalegina</taxon>
        <taxon>IRL clade</taxon>
        <taxon>Trifolieae</taxon>
        <taxon>Trifolium</taxon>
    </lineage>
</organism>
<protein>
    <submittedName>
        <fullName evidence="1">Uncharacterized protein</fullName>
    </submittedName>
</protein>
<dbReference type="Proteomes" id="UP000265520">
    <property type="component" value="Unassembled WGS sequence"/>
</dbReference>
<accession>A0A392SBD5</accession>
<reference evidence="1 2" key="1">
    <citation type="journal article" date="2018" name="Front. Plant Sci.">
        <title>Red Clover (Trifolium pratense) and Zigzag Clover (T. medium) - A Picture of Genomic Similarities and Differences.</title>
        <authorList>
            <person name="Dluhosova J."/>
            <person name="Istvanek J."/>
            <person name="Nedelnik J."/>
            <person name="Repkova J."/>
        </authorList>
    </citation>
    <scope>NUCLEOTIDE SEQUENCE [LARGE SCALE GENOMIC DNA]</scope>
    <source>
        <strain evidence="2">cv. 10/8</strain>
        <tissue evidence="1">Leaf</tissue>
    </source>
</reference>
<name>A0A392SBD5_9FABA</name>
<keyword evidence="2" id="KW-1185">Reference proteome</keyword>
<evidence type="ECO:0000313" key="1">
    <source>
        <dbReference type="EMBL" id="MCI45270.1"/>
    </source>
</evidence>
<dbReference type="EMBL" id="LXQA010341863">
    <property type="protein sequence ID" value="MCI45270.1"/>
    <property type="molecule type" value="Genomic_DNA"/>
</dbReference>
<comment type="caution">
    <text evidence="1">The sequence shown here is derived from an EMBL/GenBank/DDBJ whole genome shotgun (WGS) entry which is preliminary data.</text>
</comment>
<evidence type="ECO:0000313" key="2">
    <source>
        <dbReference type="Proteomes" id="UP000265520"/>
    </source>
</evidence>
<proteinExistence type="predicted"/>
<sequence>IALINKFSDTVPQRLSLSLPPMVITVSFQQRPLPHSLVLTVSKLRLASHSTDLCYG</sequence>